<feature type="compositionally biased region" description="Low complexity" evidence="1">
    <location>
        <begin position="390"/>
        <end position="400"/>
    </location>
</feature>
<feature type="compositionally biased region" description="Basic residues" evidence="1">
    <location>
        <begin position="100"/>
        <end position="113"/>
    </location>
</feature>
<feature type="compositionally biased region" description="Basic residues" evidence="1">
    <location>
        <begin position="78"/>
        <end position="87"/>
    </location>
</feature>
<name>A0A6J4PMU3_9ACTN</name>
<dbReference type="AlphaFoldDB" id="A0A6J4PMU3"/>
<dbReference type="EMBL" id="CADCUP010000234">
    <property type="protein sequence ID" value="CAA9419730.1"/>
    <property type="molecule type" value="Genomic_DNA"/>
</dbReference>
<feature type="compositionally biased region" description="Low complexity" evidence="1">
    <location>
        <begin position="333"/>
        <end position="342"/>
    </location>
</feature>
<feature type="region of interest" description="Disordered" evidence="1">
    <location>
        <begin position="354"/>
        <end position="413"/>
    </location>
</feature>
<gene>
    <name evidence="2" type="ORF">AVDCRST_MAG06-3449</name>
</gene>
<evidence type="ECO:0000256" key="1">
    <source>
        <dbReference type="SAM" id="MobiDB-lite"/>
    </source>
</evidence>
<feature type="region of interest" description="Disordered" evidence="1">
    <location>
        <begin position="18"/>
        <end position="229"/>
    </location>
</feature>
<feature type="compositionally biased region" description="Basic and acidic residues" evidence="1">
    <location>
        <begin position="279"/>
        <end position="288"/>
    </location>
</feature>
<feature type="compositionally biased region" description="Basic and acidic residues" evidence="1">
    <location>
        <begin position="26"/>
        <end position="39"/>
    </location>
</feature>
<feature type="compositionally biased region" description="Basic and acidic residues" evidence="1">
    <location>
        <begin position="88"/>
        <end position="99"/>
    </location>
</feature>
<reference evidence="2" key="1">
    <citation type="submission" date="2020-02" db="EMBL/GenBank/DDBJ databases">
        <authorList>
            <person name="Meier V. D."/>
        </authorList>
    </citation>
    <scope>NUCLEOTIDE SEQUENCE</scope>
    <source>
        <strain evidence="2">AVDCRST_MAG06</strain>
    </source>
</reference>
<organism evidence="2">
    <name type="scientific">uncultured Nocardioides sp</name>
    <dbReference type="NCBI Taxonomy" id="198441"/>
    <lineage>
        <taxon>Bacteria</taxon>
        <taxon>Bacillati</taxon>
        <taxon>Actinomycetota</taxon>
        <taxon>Actinomycetes</taxon>
        <taxon>Propionibacteriales</taxon>
        <taxon>Nocardioidaceae</taxon>
        <taxon>Nocardioides</taxon>
        <taxon>environmental samples</taxon>
    </lineage>
</organism>
<feature type="non-terminal residue" evidence="2">
    <location>
        <position position="1"/>
    </location>
</feature>
<feature type="region of interest" description="Disordered" evidence="1">
    <location>
        <begin position="250"/>
        <end position="342"/>
    </location>
</feature>
<protein>
    <submittedName>
        <fullName evidence="2">Dolichol-p-glucose synthetase, (Glycosyltransferase)</fullName>
    </submittedName>
</protein>
<feature type="non-terminal residue" evidence="2">
    <location>
        <position position="413"/>
    </location>
</feature>
<sequence length="413" mass="44924">VCHSDRVPRPACRRARDRALHRHALPRRERDAGDLHQARADVPGLLGHRGRGPRRRQRQHRRLAGDRAGRGCPGGRGRGARVRRRPGRRDPGRARTLRRDGRRRRQLRLRGPRPVRGGAAQRCRPGDGQPVPRRDREGRHAAAAQVPRQPGALQGRPALLQDPGQRLPLRPAGVPPRRHPGAVPAHLRHGVRQRDGRQGVAGRPCDRRGADDPAQGRPQPPPAPAQLARRLAPPPLPAALQPALALLLPRRRPDPRRPAGDAPVGPRPDPHRRLRPRHRHDDVRDGDHGGGLPGGGLRAAVEGVRLPRGLPAQQPALRGLPAAAEPRERHRPGPAGLPRRPGLARCLAVGLARGRLRRPGAGGQRPRGHARHPGPGARRPDHPRRCVPVAAADPGHPPRAGGAGRGPRRRRGL</sequence>
<feature type="compositionally biased region" description="Basic residues" evidence="1">
    <location>
        <begin position="48"/>
        <end position="62"/>
    </location>
</feature>
<dbReference type="GO" id="GO:0016740">
    <property type="term" value="F:transferase activity"/>
    <property type="evidence" value="ECO:0007669"/>
    <property type="project" value="UniProtKB-KW"/>
</dbReference>
<accession>A0A6J4PMU3</accession>
<feature type="compositionally biased region" description="Basic residues" evidence="1">
    <location>
        <begin position="176"/>
        <end position="191"/>
    </location>
</feature>
<evidence type="ECO:0000313" key="2">
    <source>
        <dbReference type="EMBL" id="CAA9419730.1"/>
    </source>
</evidence>
<keyword evidence="2" id="KW-0808">Transferase</keyword>
<proteinExistence type="predicted"/>